<evidence type="ECO:0000256" key="7">
    <source>
        <dbReference type="ARBA" id="ARBA00023136"/>
    </source>
</evidence>
<evidence type="ECO:0000256" key="1">
    <source>
        <dbReference type="ARBA" id="ARBA00004651"/>
    </source>
</evidence>
<evidence type="ECO:0000256" key="2">
    <source>
        <dbReference type="ARBA" id="ARBA00022448"/>
    </source>
</evidence>
<comment type="subcellular location">
    <subcellularLocation>
        <location evidence="1">Cell membrane</location>
        <topology evidence="1">Multi-pass membrane protein</topology>
    </subcellularLocation>
</comment>
<reference evidence="9 10" key="1">
    <citation type="submission" date="2019-01" db="EMBL/GenBank/DDBJ databases">
        <title>Geovibrio thiophilus DSM 11263, complete genome.</title>
        <authorList>
            <person name="Spring S."/>
            <person name="Bunk B."/>
            <person name="Sproer C."/>
        </authorList>
    </citation>
    <scope>NUCLEOTIDE SEQUENCE [LARGE SCALE GENOMIC DNA]</scope>
    <source>
        <strain evidence="9 10">DSM 11263</strain>
    </source>
</reference>
<dbReference type="Proteomes" id="UP000287502">
    <property type="component" value="Chromosome"/>
</dbReference>
<dbReference type="Pfam" id="PF02386">
    <property type="entry name" value="TrkH"/>
    <property type="match status" value="2"/>
</dbReference>
<dbReference type="GO" id="GO:0005886">
    <property type="term" value="C:plasma membrane"/>
    <property type="evidence" value="ECO:0007669"/>
    <property type="project" value="UniProtKB-SubCell"/>
</dbReference>
<feature type="transmembrane region" description="Helical" evidence="8">
    <location>
        <begin position="183"/>
        <end position="206"/>
    </location>
</feature>
<keyword evidence="7 8" id="KW-0472">Membrane</keyword>
<evidence type="ECO:0000256" key="3">
    <source>
        <dbReference type="ARBA" id="ARBA00022475"/>
    </source>
</evidence>
<feature type="transmembrane region" description="Helical" evidence="8">
    <location>
        <begin position="70"/>
        <end position="94"/>
    </location>
</feature>
<feature type="transmembrane region" description="Helical" evidence="8">
    <location>
        <begin position="269"/>
        <end position="287"/>
    </location>
</feature>
<keyword evidence="3" id="KW-1003">Cell membrane</keyword>
<dbReference type="EMBL" id="CP035108">
    <property type="protein sequence ID" value="QAR32449.1"/>
    <property type="molecule type" value="Genomic_DNA"/>
</dbReference>
<dbReference type="AlphaFoldDB" id="A0A410JWL4"/>
<accession>A0A410JWL4</accession>
<evidence type="ECO:0000313" key="9">
    <source>
        <dbReference type="EMBL" id="QAR32449.1"/>
    </source>
</evidence>
<feature type="transmembrane region" description="Helical" evidence="8">
    <location>
        <begin position="218"/>
        <end position="240"/>
    </location>
</feature>
<keyword evidence="6" id="KW-0406">Ion transport</keyword>
<dbReference type="PANTHER" id="PTHR32024">
    <property type="entry name" value="TRK SYSTEM POTASSIUM UPTAKE PROTEIN TRKG-RELATED"/>
    <property type="match status" value="1"/>
</dbReference>
<evidence type="ECO:0000256" key="6">
    <source>
        <dbReference type="ARBA" id="ARBA00023065"/>
    </source>
</evidence>
<evidence type="ECO:0000256" key="4">
    <source>
        <dbReference type="ARBA" id="ARBA00022692"/>
    </source>
</evidence>
<feature type="transmembrane region" description="Helical" evidence="8">
    <location>
        <begin position="389"/>
        <end position="409"/>
    </location>
</feature>
<dbReference type="GO" id="GO:0008324">
    <property type="term" value="F:monoatomic cation transmembrane transporter activity"/>
    <property type="evidence" value="ECO:0007669"/>
    <property type="project" value="InterPro"/>
</dbReference>
<dbReference type="OrthoDB" id="9810952at2"/>
<dbReference type="KEGG" id="gtl:EP073_03240"/>
<evidence type="ECO:0000313" key="10">
    <source>
        <dbReference type="Proteomes" id="UP000287502"/>
    </source>
</evidence>
<feature type="transmembrane region" description="Helical" evidence="8">
    <location>
        <begin position="121"/>
        <end position="142"/>
    </location>
</feature>
<dbReference type="InterPro" id="IPR003445">
    <property type="entry name" value="Cat_transpt"/>
</dbReference>
<dbReference type="PANTHER" id="PTHR32024:SF1">
    <property type="entry name" value="KTR SYSTEM POTASSIUM UPTAKE PROTEIN B"/>
    <property type="match status" value="1"/>
</dbReference>
<feature type="transmembrane region" description="Helical" evidence="8">
    <location>
        <begin position="333"/>
        <end position="353"/>
    </location>
</feature>
<sequence length="428" mass="45660">MKKRRPSPQGYLILTFLVLIAAGALLFMTPFVTASGGLSPADALFMSTSAVCVTGLSVMNTSDFTLFGQIILLTLIQLGALGIMTLSSSLLLFITGDLDFGTRLMASRLAESYSLREIENVLFYIVSYTFICEAVGVVLLWIGFVTDGYGIGEALYPAVFHAVSAFCNAGFSTFDNSLSDSGSMVKTVVMLLITAGGLGFYVIFDLMRKIKEKTRLRIHTKIVLSMSASLSLGGAVLLYFTEYGQMSVIDSLFQSVTARTAGFNTVDLAGMHSVSLMLMIILMFIGASPGSTGGGIKTTTAFLAAVSVRRAVEGETGVRIFGRTIPPSNILKAFTIIFLYSVVVCFASALILLFRESHFLGVLFEVVSAIGTVGLSLGLTAEASTAEKLILTACMFIGRVGPSAMLIAMTGKKKESKLAYPEEKIILG</sequence>
<keyword evidence="2" id="KW-0813">Transport</keyword>
<organism evidence="9 10">
    <name type="scientific">Geovibrio thiophilus</name>
    <dbReference type="NCBI Taxonomy" id="139438"/>
    <lineage>
        <taxon>Bacteria</taxon>
        <taxon>Pseudomonadati</taxon>
        <taxon>Deferribacterota</taxon>
        <taxon>Deferribacteres</taxon>
        <taxon>Deferribacterales</taxon>
        <taxon>Geovibrionaceae</taxon>
        <taxon>Geovibrio</taxon>
    </lineage>
</organism>
<protein>
    <submittedName>
        <fullName evidence="9">Potassium transporter</fullName>
    </submittedName>
</protein>
<gene>
    <name evidence="9" type="ORF">EP073_03240</name>
</gene>
<name>A0A410JWL4_9BACT</name>
<keyword evidence="5 8" id="KW-1133">Transmembrane helix</keyword>
<keyword evidence="4 8" id="KW-0812">Transmembrane</keyword>
<dbReference type="GO" id="GO:0030001">
    <property type="term" value="P:metal ion transport"/>
    <property type="evidence" value="ECO:0007669"/>
    <property type="project" value="UniProtKB-ARBA"/>
</dbReference>
<evidence type="ECO:0000256" key="8">
    <source>
        <dbReference type="SAM" id="Phobius"/>
    </source>
</evidence>
<dbReference type="RefSeq" id="WP_128465736.1">
    <property type="nucleotide sequence ID" value="NZ_CP035108.1"/>
</dbReference>
<proteinExistence type="predicted"/>
<keyword evidence="10" id="KW-1185">Reference proteome</keyword>
<feature type="transmembrane region" description="Helical" evidence="8">
    <location>
        <begin position="12"/>
        <end position="32"/>
    </location>
</feature>
<feature type="transmembrane region" description="Helical" evidence="8">
    <location>
        <begin position="359"/>
        <end position="377"/>
    </location>
</feature>
<feature type="transmembrane region" description="Helical" evidence="8">
    <location>
        <begin position="154"/>
        <end position="171"/>
    </location>
</feature>
<evidence type="ECO:0000256" key="5">
    <source>
        <dbReference type="ARBA" id="ARBA00022989"/>
    </source>
</evidence>
<feature type="transmembrane region" description="Helical" evidence="8">
    <location>
        <begin position="38"/>
        <end position="58"/>
    </location>
</feature>